<dbReference type="AlphaFoldDB" id="Q5BA74"/>
<keyword evidence="4" id="KW-0472">Membrane</keyword>
<comment type="subcellular location">
    <subcellularLocation>
        <location evidence="1">Membrane</location>
    </subcellularLocation>
</comment>
<dbReference type="GeneID" id="2875569"/>
<keyword evidence="6" id="KW-1185">Reference proteome</keyword>
<accession>C8VPU2</accession>
<evidence type="ECO:0000256" key="4">
    <source>
        <dbReference type="ARBA" id="ARBA00023136"/>
    </source>
</evidence>
<dbReference type="GO" id="GO:0016020">
    <property type="term" value="C:membrane"/>
    <property type="evidence" value="ECO:0007669"/>
    <property type="project" value="UniProtKB-SubCell"/>
</dbReference>
<dbReference type="Proteomes" id="UP000000560">
    <property type="component" value="Chromosome VII"/>
</dbReference>
<dbReference type="KEGG" id="ani:ANIA_02556"/>
<dbReference type="SUPFAM" id="SSF161084">
    <property type="entry name" value="MAPEG domain-like"/>
    <property type="match status" value="1"/>
</dbReference>
<protein>
    <submittedName>
        <fullName evidence="5">Uncharacterized protein</fullName>
    </submittedName>
</protein>
<sequence>MALLTTLGLTLGLTSTPPGLTVPNLGPAALAFNFIFAYGLLSSRTLKQYYGIDHNVSPREDIAKYGDAAVQSGKISKKTLDIIKRNESAHANAVENYALLVGAVAMATVAGVQRVSINRAVVLYTLARTACRTSEECAGGWAIYAA</sequence>
<dbReference type="EMBL" id="BN001307">
    <property type="protein sequence ID" value="CBF87092.1"/>
    <property type="molecule type" value="Genomic_DNA"/>
</dbReference>
<dbReference type="PANTHER" id="PTHR35371">
    <property type="entry name" value="INNER MEMBRANE PROTEIN"/>
    <property type="match status" value="1"/>
</dbReference>
<reference evidence="6" key="1">
    <citation type="journal article" date="2005" name="Nature">
        <title>Sequencing of Aspergillus nidulans and comparative analysis with A. fumigatus and A. oryzae.</title>
        <authorList>
            <person name="Galagan J.E."/>
            <person name="Calvo S.E."/>
            <person name="Cuomo C."/>
            <person name="Ma L.J."/>
            <person name="Wortman J.R."/>
            <person name="Batzoglou S."/>
            <person name="Lee S.I."/>
            <person name="Basturkmen M."/>
            <person name="Spevak C.C."/>
            <person name="Clutterbuck J."/>
            <person name="Kapitonov V."/>
            <person name="Jurka J."/>
            <person name="Scazzocchio C."/>
            <person name="Farman M."/>
            <person name="Butler J."/>
            <person name="Purcell S."/>
            <person name="Harris S."/>
            <person name="Braus G.H."/>
            <person name="Draht O."/>
            <person name="Busch S."/>
            <person name="D'Enfert C."/>
            <person name="Bouchier C."/>
            <person name="Goldman G.H."/>
            <person name="Bell-Pedersen D."/>
            <person name="Griffiths-Jones S."/>
            <person name="Doonan J.H."/>
            <person name="Yu J."/>
            <person name="Vienken K."/>
            <person name="Pain A."/>
            <person name="Freitag M."/>
            <person name="Selker E.U."/>
            <person name="Archer D.B."/>
            <person name="Penalva M.A."/>
            <person name="Oakley B.R."/>
            <person name="Momany M."/>
            <person name="Tanaka T."/>
            <person name="Kumagai T."/>
            <person name="Asai K."/>
            <person name="Machida M."/>
            <person name="Nierman W.C."/>
            <person name="Denning D.W."/>
            <person name="Caddick M."/>
            <person name="Hynes M."/>
            <person name="Paoletti M."/>
            <person name="Fischer R."/>
            <person name="Miller B."/>
            <person name="Dyer P."/>
            <person name="Sachs M.S."/>
            <person name="Osmani S.A."/>
            <person name="Birren B.W."/>
        </authorList>
    </citation>
    <scope>NUCLEOTIDE SEQUENCE [LARGE SCALE GENOMIC DNA]</scope>
    <source>
        <strain evidence="6">FGSC A4 / ATCC 38163 / CBS 112.46 / NRRL 194 / M139</strain>
    </source>
</reference>
<dbReference type="Gene3D" id="1.20.120.550">
    <property type="entry name" value="Membrane associated eicosanoid/glutathione metabolism-like domain"/>
    <property type="match status" value="1"/>
</dbReference>
<gene>
    <name evidence="5" type="ORF">ANIA_02556</name>
</gene>
<evidence type="ECO:0000256" key="2">
    <source>
        <dbReference type="ARBA" id="ARBA00022692"/>
    </source>
</evidence>
<dbReference type="eggNOG" id="ENOG502SE3P">
    <property type="taxonomic scope" value="Eukaryota"/>
</dbReference>
<dbReference type="InParanoid" id="Q5BA74"/>
<dbReference type="RefSeq" id="XP_660160.1">
    <property type="nucleotide sequence ID" value="XM_655068.1"/>
</dbReference>
<dbReference type="InterPro" id="IPR023352">
    <property type="entry name" value="MAPEG-like_dom_sf"/>
</dbReference>
<evidence type="ECO:0000256" key="1">
    <source>
        <dbReference type="ARBA" id="ARBA00004370"/>
    </source>
</evidence>
<dbReference type="Pfam" id="PF01124">
    <property type="entry name" value="MAPEG"/>
    <property type="match status" value="1"/>
</dbReference>
<dbReference type="OrthoDB" id="2122304at2759"/>
<dbReference type="PANTHER" id="PTHR35371:SF2">
    <property type="entry name" value="MAPEG FAMILY PROTEIN"/>
    <property type="match status" value="1"/>
</dbReference>
<evidence type="ECO:0000313" key="5">
    <source>
        <dbReference type="EMBL" id="CBF87092.1"/>
    </source>
</evidence>
<accession>Q5BA74</accession>
<reference evidence="6" key="2">
    <citation type="journal article" date="2009" name="Fungal Genet. Biol.">
        <title>The 2008 update of the Aspergillus nidulans genome annotation: a community effort.</title>
        <authorList>
            <person name="Wortman J.R."/>
            <person name="Gilsenan J.M."/>
            <person name="Joardar V."/>
            <person name="Deegan J."/>
            <person name="Clutterbuck J."/>
            <person name="Andersen M.R."/>
            <person name="Archer D."/>
            <person name="Bencina M."/>
            <person name="Braus G."/>
            <person name="Coutinho P."/>
            <person name="von Dohren H."/>
            <person name="Doonan J."/>
            <person name="Driessen A.J."/>
            <person name="Durek P."/>
            <person name="Espeso E."/>
            <person name="Fekete E."/>
            <person name="Flipphi M."/>
            <person name="Estrada C.G."/>
            <person name="Geysens S."/>
            <person name="Goldman G."/>
            <person name="de Groot P.W."/>
            <person name="Hansen K."/>
            <person name="Harris S.D."/>
            <person name="Heinekamp T."/>
            <person name="Helmstaedt K."/>
            <person name="Henrissat B."/>
            <person name="Hofmann G."/>
            <person name="Homan T."/>
            <person name="Horio T."/>
            <person name="Horiuchi H."/>
            <person name="James S."/>
            <person name="Jones M."/>
            <person name="Karaffa L."/>
            <person name="Karanyi Z."/>
            <person name="Kato M."/>
            <person name="Keller N."/>
            <person name="Kelly D.E."/>
            <person name="Kiel J.A."/>
            <person name="Kim J.M."/>
            <person name="van der Klei I.J."/>
            <person name="Klis F.M."/>
            <person name="Kovalchuk A."/>
            <person name="Krasevec N."/>
            <person name="Kubicek C.P."/>
            <person name="Liu B."/>
            <person name="Maccabe A."/>
            <person name="Meyer V."/>
            <person name="Mirabito P."/>
            <person name="Miskei M."/>
            <person name="Mos M."/>
            <person name="Mullins J."/>
            <person name="Nelson D.R."/>
            <person name="Nielsen J."/>
            <person name="Oakley B.R."/>
            <person name="Osmani S.A."/>
            <person name="Pakula T."/>
            <person name="Paszewski A."/>
            <person name="Paulsen I."/>
            <person name="Pilsyk S."/>
            <person name="Pocsi I."/>
            <person name="Punt P.J."/>
            <person name="Ram A.F."/>
            <person name="Ren Q."/>
            <person name="Robellet X."/>
            <person name="Robson G."/>
            <person name="Seiboth B."/>
            <person name="van Solingen P."/>
            <person name="Specht T."/>
            <person name="Sun J."/>
            <person name="Taheri-Talesh N."/>
            <person name="Takeshita N."/>
            <person name="Ussery D."/>
            <person name="vanKuyk P.A."/>
            <person name="Visser H."/>
            <person name="van de Vondervoort P.J."/>
            <person name="de Vries R.P."/>
            <person name="Walton J."/>
            <person name="Xiang X."/>
            <person name="Xiong Y."/>
            <person name="Zeng A.P."/>
            <person name="Brandt B.W."/>
            <person name="Cornell M.J."/>
            <person name="van den Hondel C.A."/>
            <person name="Visser J."/>
            <person name="Oliver S.G."/>
            <person name="Turner G."/>
        </authorList>
    </citation>
    <scope>GENOME REANNOTATION</scope>
    <source>
        <strain evidence="6">FGSC A4 / ATCC 38163 / CBS 112.46 / NRRL 194 / M139</strain>
    </source>
</reference>
<dbReference type="HOGENOM" id="CLU_110778_4_0_1"/>
<evidence type="ECO:0000256" key="3">
    <source>
        <dbReference type="ARBA" id="ARBA00022989"/>
    </source>
</evidence>
<evidence type="ECO:0000313" key="6">
    <source>
        <dbReference type="Proteomes" id="UP000000560"/>
    </source>
</evidence>
<keyword evidence="2" id="KW-0812">Transmembrane</keyword>
<organism evidence="5 6">
    <name type="scientific">Emericella nidulans (strain FGSC A4 / ATCC 38163 / CBS 112.46 / NRRL 194 / M139)</name>
    <name type="common">Aspergillus nidulans</name>
    <dbReference type="NCBI Taxonomy" id="227321"/>
    <lineage>
        <taxon>Eukaryota</taxon>
        <taxon>Fungi</taxon>
        <taxon>Dikarya</taxon>
        <taxon>Ascomycota</taxon>
        <taxon>Pezizomycotina</taxon>
        <taxon>Eurotiomycetes</taxon>
        <taxon>Eurotiomycetidae</taxon>
        <taxon>Eurotiales</taxon>
        <taxon>Aspergillaceae</taxon>
        <taxon>Aspergillus</taxon>
        <taxon>Aspergillus subgen. Nidulantes</taxon>
    </lineage>
</organism>
<proteinExistence type="predicted"/>
<name>Q5BA74_EMENI</name>
<keyword evidence="3" id="KW-1133">Transmembrane helix</keyword>
<dbReference type="InterPro" id="IPR001129">
    <property type="entry name" value="Membr-assoc_MAPEG"/>
</dbReference>